<evidence type="ECO:0000256" key="1">
    <source>
        <dbReference type="ARBA" id="ARBA00004141"/>
    </source>
</evidence>
<organism evidence="7 8">
    <name type="scientific">Histidinibacterium lentulum</name>
    <dbReference type="NCBI Taxonomy" id="2480588"/>
    <lineage>
        <taxon>Bacteria</taxon>
        <taxon>Pseudomonadati</taxon>
        <taxon>Pseudomonadota</taxon>
        <taxon>Alphaproteobacteria</taxon>
        <taxon>Rhodobacterales</taxon>
        <taxon>Paracoccaceae</taxon>
        <taxon>Histidinibacterium</taxon>
    </lineage>
</organism>
<dbReference type="NCBIfam" id="NF047825">
    <property type="entry name" value="T-richsensTspOAlph"/>
    <property type="match status" value="1"/>
</dbReference>
<dbReference type="GO" id="GO:0033013">
    <property type="term" value="P:tetrapyrrole metabolic process"/>
    <property type="evidence" value="ECO:0007669"/>
    <property type="project" value="UniProtKB-ARBA"/>
</dbReference>
<evidence type="ECO:0000313" key="8">
    <source>
        <dbReference type="Proteomes" id="UP000268016"/>
    </source>
</evidence>
<keyword evidence="3 6" id="KW-0812">Transmembrane</keyword>
<sequence>MDFLLFLLFLGACFAAGSTGALFPTGPWYEKLNKPSFTPPNWVFPVMWTTIYVLTAFAASRVAPLEGSAYAMAFWAAQIAFNAVWTPVFFGLRNMKGSLPIMAGLWLSVLGATITHWQLDTLAGLGLLPYLAWVTVAAALNIEIWRLNPDQKPLRPAEL</sequence>
<evidence type="ECO:0000256" key="6">
    <source>
        <dbReference type="SAM" id="Phobius"/>
    </source>
</evidence>
<feature type="transmembrane region" description="Helical" evidence="6">
    <location>
        <begin position="99"/>
        <end position="119"/>
    </location>
</feature>
<feature type="transmembrane region" description="Helical" evidence="6">
    <location>
        <begin position="69"/>
        <end position="92"/>
    </location>
</feature>
<dbReference type="Proteomes" id="UP000268016">
    <property type="component" value="Unassembled WGS sequence"/>
</dbReference>
<dbReference type="Gene3D" id="1.20.1260.100">
    <property type="entry name" value="TspO/MBR protein"/>
    <property type="match status" value="1"/>
</dbReference>
<comment type="caution">
    <text evidence="7">The sequence shown here is derived from an EMBL/GenBank/DDBJ whole genome shotgun (WGS) entry which is preliminary data.</text>
</comment>
<evidence type="ECO:0000256" key="4">
    <source>
        <dbReference type="ARBA" id="ARBA00022989"/>
    </source>
</evidence>
<reference evidence="7 8" key="1">
    <citation type="submission" date="2018-10" db="EMBL/GenBank/DDBJ databases">
        <title>Histidinibacterium lentulum gen. nov., sp. nov., a marine bacterium from the culture broth of Picochlorum sp. 122.</title>
        <authorList>
            <person name="Wang G."/>
        </authorList>
    </citation>
    <scope>NUCLEOTIDE SEQUENCE [LARGE SCALE GENOMIC DNA]</scope>
    <source>
        <strain evidence="7 8">B17</strain>
    </source>
</reference>
<evidence type="ECO:0000313" key="7">
    <source>
        <dbReference type="EMBL" id="ROU03140.1"/>
    </source>
</evidence>
<keyword evidence="4 6" id="KW-1133">Transmembrane helix</keyword>
<dbReference type="EMBL" id="RDRB01000003">
    <property type="protein sequence ID" value="ROU03140.1"/>
    <property type="molecule type" value="Genomic_DNA"/>
</dbReference>
<comment type="similarity">
    <text evidence="2">Belongs to the TspO/BZRP family.</text>
</comment>
<name>A0A3N2R6N2_9RHOB</name>
<proteinExistence type="inferred from homology"/>
<dbReference type="PANTHER" id="PTHR10057">
    <property type="entry name" value="PERIPHERAL-TYPE BENZODIAZEPINE RECEPTOR"/>
    <property type="match status" value="1"/>
</dbReference>
<evidence type="ECO:0000256" key="2">
    <source>
        <dbReference type="ARBA" id="ARBA00007524"/>
    </source>
</evidence>
<protein>
    <submittedName>
        <fullName evidence="7">Tryptophan-rich sensory protein</fullName>
    </submittedName>
</protein>
<dbReference type="RefSeq" id="WP_123641689.1">
    <property type="nucleotide sequence ID" value="NZ_ML119083.1"/>
</dbReference>
<gene>
    <name evidence="7" type="ORF">EAT49_07580</name>
</gene>
<dbReference type="CDD" id="cd15904">
    <property type="entry name" value="TSPO_MBR"/>
    <property type="match status" value="1"/>
</dbReference>
<dbReference type="InterPro" id="IPR038330">
    <property type="entry name" value="TspO/MBR-related_sf"/>
</dbReference>
<dbReference type="GO" id="GO:0016020">
    <property type="term" value="C:membrane"/>
    <property type="evidence" value="ECO:0007669"/>
    <property type="project" value="UniProtKB-SubCell"/>
</dbReference>
<evidence type="ECO:0000256" key="5">
    <source>
        <dbReference type="ARBA" id="ARBA00023136"/>
    </source>
</evidence>
<accession>A0A3N2R6N2</accession>
<comment type="subcellular location">
    <subcellularLocation>
        <location evidence="1">Membrane</location>
        <topology evidence="1">Multi-pass membrane protein</topology>
    </subcellularLocation>
</comment>
<dbReference type="Pfam" id="PF03073">
    <property type="entry name" value="TspO_MBR"/>
    <property type="match status" value="1"/>
</dbReference>
<dbReference type="PANTHER" id="PTHR10057:SF0">
    <property type="entry name" value="TRANSLOCATOR PROTEIN"/>
    <property type="match status" value="1"/>
</dbReference>
<keyword evidence="5 6" id="KW-0472">Membrane</keyword>
<dbReference type="FunFam" id="1.20.1260.100:FF:000001">
    <property type="entry name" value="translocator protein 2"/>
    <property type="match status" value="1"/>
</dbReference>
<dbReference type="PIRSF" id="PIRSF005859">
    <property type="entry name" value="PBR"/>
    <property type="match status" value="1"/>
</dbReference>
<evidence type="ECO:0000256" key="3">
    <source>
        <dbReference type="ARBA" id="ARBA00022692"/>
    </source>
</evidence>
<keyword evidence="8" id="KW-1185">Reference proteome</keyword>
<dbReference type="AlphaFoldDB" id="A0A3N2R6N2"/>
<dbReference type="InterPro" id="IPR004307">
    <property type="entry name" value="TspO_MBR"/>
</dbReference>
<dbReference type="OrthoDB" id="9795496at2"/>
<feature type="transmembrane region" description="Helical" evidence="6">
    <location>
        <begin position="125"/>
        <end position="145"/>
    </location>
</feature>